<protein>
    <submittedName>
        <fullName evidence="3">Glycosyltransferase family 2 protein</fullName>
    </submittedName>
</protein>
<evidence type="ECO:0000256" key="2">
    <source>
        <dbReference type="SAM" id="Phobius"/>
    </source>
</evidence>
<dbReference type="PANTHER" id="PTHR43685">
    <property type="entry name" value="GLYCOSYLTRANSFERASE"/>
    <property type="match status" value="1"/>
</dbReference>
<accession>A0A4Y8KT74</accession>
<reference evidence="3 4" key="1">
    <citation type="submission" date="2019-03" db="EMBL/GenBank/DDBJ databases">
        <title>Genomics of glacier-inhabiting Cryobacterium strains.</title>
        <authorList>
            <person name="Liu Q."/>
            <person name="Xin Y.-H."/>
        </authorList>
    </citation>
    <scope>NUCLEOTIDE SEQUENCE [LARGE SCALE GENOMIC DNA]</scope>
    <source>
        <strain evidence="3 4">CGMCC 1.4292</strain>
    </source>
</reference>
<name>A0A4Y8KT74_9MICO</name>
<dbReference type="CDD" id="cd02525">
    <property type="entry name" value="Succinoglycan_BP_ExoA"/>
    <property type="match status" value="1"/>
</dbReference>
<organism evidence="3 4">
    <name type="scientific">Cryobacterium psychrophilum</name>
    <dbReference type="NCBI Taxonomy" id="41988"/>
    <lineage>
        <taxon>Bacteria</taxon>
        <taxon>Bacillati</taxon>
        <taxon>Actinomycetota</taxon>
        <taxon>Actinomycetes</taxon>
        <taxon>Micrococcales</taxon>
        <taxon>Microbacteriaceae</taxon>
        <taxon>Cryobacterium</taxon>
    </lineage>
</organism>
<dbReference type="Pfam" id="PF13641">
    <property type="entry name" value="Glyco_tranf_2_3"/>
    <property type="match status" value="1"/>
</dbReference>
<evidence type="ECO:0000313" key="4">
    <source>
        <dbReference type="Proteomes" id="UP000298218"/>
    </source>
</evidence>
<feature type="transmembrane region" description="Helical" evidence="2">
    <location>
        <begin position="314"/>
        <end position="339"/>
    </location>
</feature>
<dbReference type="Proteomes" id="UP000298218">
    <property type="component" value="Unassembled WGS sequence"/>
</dbReference>
<dbReference type="PANTHER" id="PTHR43685:SF2">
    <property type="entry name" value="GLYCOSYLTRANSFERASE 2-LIKE DOMAIN-CONTAINING PROTEIN"/>
    <property type="match status" value="1"/>
</dbReference>
<dbReference type="OrthoDB" id="1757142at2"/>
<sequence length="411" mass="43802">MFVTGRPPRCRSPWASSPASRFAPSPECAVGLSGSALVCAGAGACSSGNDRLNRLPNYRKAGCRVRQSGDQLLPGVSYVMPVLNEVTHVRAAVMSLLHQDYQGPFEVTLALGPSLDGTTELVEEMAAVDARIRIVPNDVGSTPAGLNAAIRASKYAVVIRVDAHSVLPPNYARIAVETLERTGADNVGGIMDAQGGTPFEKAVARAYGTRIGLGGTPHHVGGKQGKAETVYLGCFRTESILNVGLFDEDVKRGQDWDLNRRLREAGGTVWFTPELRVVYRPRPSVARLARQMLSTGLWRGELARRYPAANGIRYFIPPLMVIAVTLALLLGLGGVAQALSGATPWLLLGLIVPIGYALIVVAATVTVARPDGVRSASRFLVVLPCIHFCWGAGFVLGFLKLTSNITAHTGR</sequence>
<feature type="compositionally biased region" description="Low complexity" evidence="1">
    <location>
        <begin position="11"/>
        <end position="21"/>
    </location>
</feature>
<dbReference type="GO" id="GO:0016740">
    <property type="term" value="F:transferase activity"/>
    <property type="evidence" value="ECO:0007669"/>
    <property type="project" value="UniProtKB-KW"/>
</dbReference>
<dbReference type="Gene3D" id="3.90.550.10">
    <property type="entry name" value="Spore Coat Polysaccharide Biosynthesis Protein SpsA, Chain A"/>
    <property type="match status" value="1"/>
</dbReference>
<feature type="transmembrane region" description="Helical" evidence="2">
    <location>
        <begin position="379"/>
        <end position="399"/>
    </location>
</feature>
<comment type="caution">
    <text evidence="3">The sequence shown here is derived from an EMBL/GenBank/DDBJ whole genome shotgun (WGS) entry which is preliminary data.</text>
</comment>
<gene>
    <name evidence="3" type="ORF">E3T53_04095</name>
</gene>
<keyword evidence="2" id="KW-0812">Transmembrane</keyword>
<dbReference type="InterPro" id="IPR029044">
    <property type="entry name" value="Nucleotide-diphossugar_trans"/>
</dbReference>
<dbReference type="SUPFAM" id="SSF53448">
    <property type="entry name" value="Nucleotide-diphospho-sugar transferases"/>
    <property type="match status" value="1"/>
</dbReference>
<evidence type="ECO:0000256" key="1">
    <source>
        <dbReference type="SAM" id="MobiDB-lite"/>
    </source>
</evidence>
<keyword evidence="2" id="KW-1133">Transmembrane helix</keyword>
<keyword evidence="3" id="KW-0808">Transferase</keyword>
<proteinExistence type="predicted"/>
<dbReference type="EMBL" id="SOHQ01000013">
    <property type="protein sequence ID" value="TFD80817.1"/>
    <property type="molecule type" value="Genomic_DNA"/>
</dbReference>
<dbReference type="AlphaFoldDB" id="A0A4Y8KT74"/>
<feature type="transmembrane region" description="Helical" evidence="2">
    <location>
        <begin position="345"/>
        <end position="367"/>
    </location>
</feature>
<keyword evidence="2" id="KW-0472">Membrane</keyword>
<dbReference type="InterPro" id="IPR050834">
    <property type="entry name" value="Glycosyltransf_2"/>
</dbReference>
<evidence type="ECO:0000313" key="3">
    <source>
        <dbReference type="EMBL" id="TFD80817.1"/>
    </source>
</evidence>
<feature type="region of interest" description="Disordered" evidence="1">
    <location>
        <begin position="1"/>
        <end position="21"/>
    </location>
</feature>
<keyword evidence="4" id="KW-1185">Reference proteome</keyword>